<dbReference type="Proteomes" id="UP001066276">
    <property type="component" value="Chromosome 7"/>
</dbReference>
<gene>
    <name evidence="1" type="ORF">NDU88_003613</name>
</gene>
<comment type="caution">
    <text evidence="1">The sequence shown here is derived from an EMBL/GenBank/DDBJ whole genome shotgun (WGS) entry which is preliminary data.</text>
</comment>
<name>A0AAV7PD61_PLEWA</name>
<reference evidence="1" key="1">
    <citation type="journal article" date="2022" name="bioRxiv">
        <title>Sequencing and chromosome-scale assembly of the giantPleurodeles waltlgenome.</title>
        <authorList>
            <person name="Brown T."/>
            <person name="Elewa A."/>
            <person name="Iarovenko S."/>
            <person name="Subramanian E."/>
            <person name="Araus A.J."/>
            <person name="Petzold A."/>
            <person name="Susuki M."/>
            <person name="Suzuki K.-i.T."/>
            <person name="Hayashi T."/>
            <person name="Toyoda A."/>
            <person name="Oliveira C."/>
            <person name="Osipova E."/>
            <person name="Leigh N.D."/>
            <person name="Simon A."/>
            <person name="Yun M.H."/>
        </authorList>
    </citation>
    <scope>NUCLEOTIDE SEQUENCE</scope>
    <source>
        <strain evidence="1">20211129_DDA</strain>
        <tissue evidence="1">Liver</tissue>
    </source>
</reference>
<protein>
    <submittedName>
        <fullName evidence="1">Uncharacterized protein</fullName>
    </submittedName>
</protein>
<sequence length="150" mass="15443">MCLPEPAGWKCPGLVSVGQGARGADPGRRCSVGPVLAERLGSAWGGPARADCQVVHFCGLVLGPGGLGGRCRSDRARGAYLSARIVESFSALTTLEGWCTRGELTGVAECGPESRLMIAGLSLEVPHFGTHAYALAVTSRLGLGFSGLVF</sequence>
<evidence type="ECO:0000313" key="1">
    <source>
        <dbReference type="EMBL" id="KAJ1125177.1"/>
    </source>
</evidence>
<accession>A0AAV7PD61</accession>
<keyword evidence="2" id="KW-1185">Reference proteome</keyword>
<dbReference type="EMBL" id="JANPWB010000011">
    <property type="protein sequence ID" value="KAJ1125177.1"/>
    <property type="molecule type" value="Genomic_DNA"/>
</dbReference>
<proteinExistence type="predicted"/>
<organism evidence="1 2">
    <name type="scientific">Pleurodeles waltl</name>
    <name type="common">Iberian ribbed newt</name>
    <dbReference type="NCBI Taxonomy" id="8319"/>
    <lineage>
        <taxon>Eukaryota</taxon>
        <taxon>Metazoa</taxon>
        <taxon>Chordata</taxon>
        <taxon>Craniata</taxon>
        <taxon>Vertebrata</taxon>
        <taxon>Euteleostomi</taxon>
        <taxon>Amphibia</taxon>
        <taxon>Batrachia</taxon>
        <taxon>Caudata</taxon>
        <taxon>Salamandroidea</taxon>
        <taxon>Salamandridae</taxon>
        <taxon>Pleurodelinae</taxon>
        <taxon>Pleurodeles</taxon>
    </lineage>
</organism>
<dbReference type="AlphaFoldDB" id="A0AAV7PD61"/>
<evidence type="ECO:0000313" key="2">
    <source>
        <dbReference type="Proteomes" id="UP001066276"/>
    </source>
</evidence>